<evidence type="ECO:0000313" key="3">
    <source>
        <dbReference type="EMBL" id="MFH8252539.1"/>
    </source>
</evidence>
<comment type="catalytic activity">
    <reaction evidence="2">
        <text>oxidized coenzyme F420-(gamma-L-Glu)(n) + a quinol + H(+) = reduced coenzyme F420-(gamma-L-Glu)(n) + a quinone</text>
        <dbReference type="Rhea" id="RHEA:39663"/>
        <dbReference type="Rhea" id="RHEA-COMP:12939"/>
        <dbReference type="Rhea" id="RHEA-COMP:14378"/>
        <dbReference type="ChEBI" id="CHEBI:15378"/>
        <dbReference type="ChEBI" id="CHEBI:24646"/>
        <dbReference type="ChEBI" id="CHEBI:132124"/>
        <dbReference type="ChEBI" id="CHEBI:133980"/>
        <dbReference type="ChEBI" id="CHEBI:139511"/>
    </reaction>
</comment>
<evidence type="ECO:0000313" key="4">
    <source>
        <dbReference type="Proteomes" id="UP001610861"/>
    </source>
</evidence>
<accession>A0ABW7QGT2</accession>
<sequence>MSFDSHKGTRGARQPKGALLRWITGISARRVKKGHGMGGMSVLVLVTIGKKSGKVRETPVAWFPGPDGGWIIVASAAGATDNPAWYYNLAAHPDRVSIVLDARPIAVTPRQLHGAERAAAWQVVVSRVPRFESYLSKTDRELPVMLLTAEG</sequence>
<dbReference type="PANTHER" id="PTHR39428">
    <property type="entry name" value="F420H(2)-DEPENDENT QUINONE REDUCTASE RV1261C"/>
    <property type="match status" value="1"/>
</dbReference>
<dbReference type="NCBIfam" id="TIGR00026">
    <property type="entry name" value="hi_GC_TIGR00026"/>
    <property type="match status" value="1"/>
</dbReference>
<keyword evidence="4" id="KW-1185">Reference proteome</keyword>
<name>A0ABW7QGT2_9MICO</name>
<dbReference type="InterPro" id="IPR004378">
    <property type="entry name" value="F420H2_quin_Rdtase"/>
</dbReference>
<evidence type="ECO:0000256" key="2">
    <source>
        <dbReference type="ARBA" id="ARBA00049106"/>
    </source>
</evidence>
<comment type="caution">
    <text evidence="3">The sequence shown here is derived from an EMBL/GenBank/DDBJ whole genome shotgun (WGS) entry which is preliminary data.</text>
</comment>
<organism evidence="3 4">
    <name type="scientific">Microbacterium alkaliflavum</name>
    <dbReference type="NCBI Taxonomy" id="3248839"/>
    <lineage>
        <taxon>Bacteria</taxon>
        <taxon>Bacillati</taxon>
        <taxon>Actinomycetota</taxon>
        <taxon>Actinomycetes</taxon>
        <taxon>Micrococcales</taxon>
        <taxon>Microbacteriaceae</taxon>
        <taxon>Microbacterium</taxon>
    </lineage>
</organism>
<dbReference type="RefSeq" id="WP_397557970.1">
    <property type="nucleotide sequence ID" value="NZ_JBIQWL010000010.1"/>
</dbReference>
<dbReference type="Gene3D" id="2.30.110.10">
    <property type="entry name" value="Electron Transport, Fmn-binding Protein, Chain A"/>
    <property type="match status" value="1"/>
</dbReference>
<protein>
    <submittedName>
        <fullName evidence="3">Nitroreductase/quinone reductase family protein</fullName>
    </submittedName>
</protein>
<dbReference type="InterPro" id="IPR012349">
    <property type="entry name" value="Split_barrel_FMN-bd"/>
</dbReference>
<dbReference type="Pfam" id="PF04075">
    <property type="entry name" value="F420H2_quin_red"/>
    <property type="match status" value="1"/>
</dbReference>
<dbReference type="EMBL" id="JBIQWL010000010">
    <property type="protein sequence ID" value="MFH8252539.1"/>
    <property type="molecule type" value="Genomic_DNA"/>
</dbReference>
<proteinExistence type="inferred from homology"/>
<dbReference type="PANTHER" id="PTHR39428:SF3">
    <property type="entry name" value="DEAZAFLAVIN-DEPENDENT NITROREDUCTASE"/>
    <property type="match status" value="1"/>
</dbReference>
<comment type="similarity">
    <text evidence="1">Belongs to the F420H(2)-dependent quinone reductase family.</text>
</comment>
<reference evidence="3 4" key="1">
    <citation type="submission" date="2024-09" db="EMBL/GenBank/DDBJ databases">
        <authorList>
            <person name="Pan X."/>
        </authorList>
    </citation>
    <scope>NUCLEOTIDE SEQUENCE [LARGE SCALE GENOMIC DNA]</scope>
    <source>
        <strain evidence="3 4">B2969</strain>
    </source>
</reference>
<evidence type="ECO:0000256" key="1">
    <source>
        <dbReference type="ARBA" id="ARBA00008710"/>
    </source>
</evidence>
<gene>
    <name evidence="3" type="ORF">ACH3VR_19380</name>
</gene>
<dbReference type="Proteomes" id="UP001610861">
    <property type="component" value="Unassembled WGS sequence"/>
</dbReference>